<sequence>MSEDGLNSDMGPVETCPSSRGRAVIAITGLLNFQHPVPRSQFRSVRRPRPRSQKPQENVWRRQRRRGPTPTPSAPRHARIPRLRDPGRPPGHSKSAGTKRTVSDRPLPPAPTKSDNNNPELDTLQKRLARLEETLEKVLAQNARQDVSPQQPQHESFSQKVQSSHHVPSANRTIPFEGESSFGRQAYLASQISELTSPEAASSPTIMDELKALRNVIQEQRPVDRPVGGKQNSSQLNMELIPSEFVLRLFRVLRETQSLLFLFHPVHDLAQLETLCQRIYFPVNPLSTGELTLFHGMLYFSMWELQCTPGSGLSPDEVQRYRDICWTNFQAGLDTHELAAIPTYENTLALTMAALDSQLRGKKMLQWNLVSAAAKHCLALGYHRRDTFNNLPFSESETMRRLFWHVFMSDASLSLTLGRAPIIQEYDVDAPPLTVSKDPKRVPWDEAFVSFVQFSSIQTNIYRQLYSPMSRNTDTVERQHIVMSLAEKLRQWYADWHKIDFSSAYHSHIFKTTFSGVDVTYYSVLTLLHRGATSSNAIVDISPECFKAAKQGLEAHLVFYPRAVNLGPNAVSMYADWWVIPSPAILLFTSFTPYIVTFLHCIGNSDAADLTLLRRVLDSIEQIASTVESCKPQYELCQSLLRIAEAFIESRSMDLGRAAPQLDAALNLSLQNPLIDDCSWSYFQSTLDEWSGQALNTGSFTLGSRIDSHAN</sequence>
<dbReference type="InterPro" id="IPR007219">
    <property type="entry name" value="XnlR_reg_dom"/>
</dbReference>
<evidence type="ECO:0000256" key="2">
    <source>
        <dbReference type="SAM" id="MobiDB-lite"/>
    </source>
</evidence>
<accession>A0ABR0CCS5</accession>
<evidence type="ECO:0000256" key="1">
    <source>
        <dbReference type="ARBA" id="ARBA00023242"/>
    </source>
</evidence>
<dbReference type="PANTHER" id="PTHR46910:SF5">
    <property type="entry name" value="ZN(II)2CYS6 TRANSCRIPTION FACTOR (EUROFUNG)"/>
    <property type="match status" value="1"/>
</dbReference>
<dbReference type="InterPro" id="IPR050987">
    <property type="entry name" value="AtrR-like"/>
</dbReference>
<evidence type="ECO:0000313" key="4">
    <source>
        <dbReference type="EMBL" id="KAK4093846.1"/>
    </source>
</evidence>
<dbReference type="CDD" id="cd12148">
    <property type="entry name" value="fungal_TF_MHR"/>
    <property type="match status" value="1"/>
</dbReference>
<proteinExistence type="predicted"/>
<dbReference type="Pfam" id="PF04082">
    <property type="entry name" value="Fungal_trans"/>
    <property type="match status" value="1"/>
</dbReference>
<feature type="region of interest" description="Disordered" evidence="2">
    <location>
        <begin position="30"/>
        <end position="120"/>
    </location>
</feature>
<feature type="domain" description="Xylanolytic transcriptional activator regulatory" evidence="3">
    <location>
        <begin position="366"/>
        <end position="438"/>
    </location>
</feature>
<keyword evidence="1" id="KW-0539">Nucleus</keyword>
<evidence type="ECO:0000259" key="3">
    <source>
        <dbReference type="SMART" id="SM00906"/>
    </source>
</evidence>
<protein>
    <submittedName>
        <fullName evidence="4">Transcriptional regulator family: Fungal Specific TF</fullName>
    </submittedName>
</protein>
<dbReference type="PANTHER" id="PTHR46910">
    <property type="entry name" value="TRANSCRIPTION FACTOR PDR1"/>
    <property type="match status" value="1"/>
</dbReference>
<evidence type="ECO:0000313" key="5">
    <source>
        <dbReference type="Proteomes" id="UP001287286"/>
    </source>
</evidence>
<feature type="compositionally biased region" description="Polar residues" evidence="2">
    <location>
        <begin position="142"/>
        <end position="172"/>
    </location>
</feature>
<comment type="caution">
    <text evidence="4">The sequence shown here is derived from an EMBL/GenBank/DDBJ whole genome shotgun (WGS) entry which is preliminary data.</text>
</comment>
<dbReference type="SMART" id="SM00906">
    <property type="entry name" value="Fungal_trans"/>
    <property type="match status" value="1"/>
</dbReference>
<dbReference type="EMBL" id="JAWRVI010000005">
    <property type="protein sequence ID" value="KAK4093846.1"/>
    <property type="molecule type" value="Genomic_DNA"/>
</dbReference>
<name>A0ABR0CCS5_PURLI</name>
<gene>
    <name evidence="4" type="ORF">Purlil1_2180</name>
</gene>
<organism evidence="4 5">
    <name type="scientific">Purpureocillium lilacinum</name>
    <name type="common">Paecilomyces lilacinus</name>
    <dbReference type="NCBI Taxonomy" id="33203"/>
    <lineage>
        <taxon>Eukaryota</taxon>
        <taxon>Fungi</taxon>
        <taxon>Dikarya</taxon>
        <taxon>Ascomycota</taxon>
        <taxon>Pezizomycotina</taxon>
        <taxon>Sordariomycetes</taxon>
        <taxon>Hypocreomycetidae</taxon>
        <taxon>Hypocreales</taxon>
        <taxon>Ophiocordycipitaceae</taxon>
        <taxon>Purpureocillium</taxon>
    </lineage>
</organism>
<dbReference type="Proteomes" id="UP001287286">
    <property type="component" value="Unassembled WGS sequence"/>
</dbReference>
<reference evidence="4 5" key="1">
    <citation type="journal article" date="2024" name="Microbiol. Resour. Announc.">
        <title>Genome annotations for the ascomycete fungi Trichoderma harzianum, Trichoderma aggressivum, and Purpureocillium lilacinum.</title>
        <authorList>
            <person name="Beijen E.P.W."/>
            <person name="Ohm R.A."/>
        </authorList>
    </citation>
    <scope>NUCLEOTIDE SEQUENCE [LARGE SCALE GENOMIC DNA]</scope>
    <source>
        <strain evidence="4 5">CBS 150709</strain>
    </source>
</reference>
<keyword evidence="5" id="KW-1185">Reference proteome</keyword>
<feature type="region of interest" description="Disordered" evidence="2">
    <location>
        <begin position="142"/>
        <end position="176"/>
    </location>
</feature>